<keyword evidence="7" id="KW-0732">Signal</keyword>
<evidence type="ECO:0000256" key="2">
    <source>
        <dbReference type="ARBA" id="ARBA00022723"/>
    </source>
</evidence>
<dbReference type="GO" id="GO:0006308">
    <property type="term" value="P:DNA catabolic process"/>
    <property type="evidence" value="ECO:0007669"/>
    <property type="project" value="InterPro"/>
</dbReference>
<evidence type="ECO:0000313" key="9">
    <source>
        <dbReference type="Proteomes" id="UP000054662"/>
    </source>
</evidence>
<dbReference type="Pfam" id="PF02265">
    <property type="entry name" value="S1-P1_nuclease"/>
    <property type="match status" value="1"/>
</dbReference>
<dbReference type="InterPro" id="IPR008947">
    <property type="entry name" value="PLipase_C/P1_nuclease_dom_sf"/>
</dbReference>
<dbReference type="PANTHER" id="PTHR33146">
    <property type="entry name" value="ENDONUCLEASE 4"/>
    <property type="match status" value="1"/>
</dbReference>
<dbReference type="EMBL" id="LNZC01000005">
    <property type="protein sequence ID" value="KTD81426.1"/>
    <property type="molecule type" value="Genomic_DNA"/>
</dbReference>
<keyword evidence="1" id="KW-0540">Nuclease</keyword>
<keyword evidence="4" id="KW-0378">Hydrolase</keyword>
<dbReference type="AlphaFoldDB" id="A0A0W1AJF7"/>
<feature type="signal peptide" evidence="7">
    <location>
        <begin position="1"/>
        <end position="22"/>
    </location>
</feature>
<proteinExistence type="predicted"/>
<protein>
    <submittedName>
        <fullName evidence="8">3'-nucleotidase/nuclease</fullName>
    </submittedName>
</protein>
<evidence type="ECO:0000313" key="8">
    <source>
        <dbReference type="EMBL" id="KTD81426.1"/>
    </source>
</evidence>
<accession>A0A0W1AJF7</accession>
<evidence type="ECO:0000256" key="6">
    <source>
        <dbReference type="ARBA" id="ARBA00023180"/>
    </source>
</evidence>
<evidence type="ECO:0000256" key="7">
    <source>
        <dbReference type="SAM" id="SignalP"/>
    </source>
</evidence>
<dbReference type="STRING" id="45076.Lwor_0703"/>
<dbReference type="GO" id="GO:0004519">
    <property type="term" value="F:endonuclease activity"/>
    <property type="evidence" value="ECO:0007669"/>
    <property type="project" value="UniProtKB-KW"/>
</dbReference>
<evidence type="ECO:0000256" key="5">
    <source>
        <dbReference type="ARBA" id="ARBA00023157"/>
    </source>
</evidence>
<evidence type="ECO:0000256" key="3">
    <source>
        <dbReference type="ARBA" id="ARBA00022759"/>
    </source>
</evidence>
<keyword evidence="6" id="KW-0325">Glycoprotein</keyword>
<dbReference type="GO" id="GO:0016788">
    <property type="term" value="F:hydrolase activity, acting on ester bonds"/>
    <property type="evidence" value="ECO:0007669"/>
    <property type="project" value="InterPro"/>
</dbReference>
<dbReference type="Proteomes" id="UP000054662">
    <property type="component" value="Unassembled WGS sequence"/>
</dbReference>
<dbReference type="InterPro" id="IPR003154">
    <property type="entry name" value="S1/P1nuclease"/>
</dbReference>
<keyword evidence="2" id="KW-0479">Metal-binding</keyword>
<feature type="chain" id="PRO_5006919856" evidence="7">
    <location>
        <begin position="23"/>
        <end position="288"/>
    </location>
</feature>
<keyword evidence="9" id="KW-1185">Reference proteome</keyword>
<organism evidence="8 9">
    <name type="scientific">Legionella worsleiensis</name>
    <dbReference type="NCBI Taxonomy" id="45076"/>
    <lineage>
        <taxon>Bacteria</taxon>
        <taxon>Pseudomonadati</taxon>
        <taxon>Pseudomonadota</taxon>
        <taxon>Gammaproteobacteria</taxon>
        <taxon>Legionellales</taxon>
        <taxon>Legionellaceae</taxon>
        <taxon>Legionella</taxon>
    </lineage>
</organism>
<reference evidence="8 9" key="1">
    <citation type="submission" date="2015-11" db="EMBL/GenBank/DDBJ databases">
        <title>Genomic analysis of 38 Legionella species identifies large and diverse effector repertoires.</title>
        <authorList>
            <person name="Burstein D."/>
            <person name="Amaro F."/>
            <person name="Zusman T."/>
            <person name="Lifshitz Z."/>
            <person name="Cohen O."/>
            <person name="Gilbert J.A."/>
            <person name="Pupko T."/>
            <person name="Shuman H.A."/>
            <person name="Segal G."/>
        </authorList>
    </citation>
    <scope>NUCLEOTIDE SEQUENCE [LARGE SCALE GENOMIC DNA]</scope>
    <source>
        <strain evidence="8 9">ATCC 49508</strain>
    </source>
</reference>
<dbReference type="SUPFAM" id="SSF48537">
    <property type="entry name" value="Phospholipase C/P1 nuclease"/>
    <property type="match status" value="1"/>
</dbReference>
<evidence type="ECO:0000256" key="4">
    <source>
        <dbReference type="ARBA" id="ARBA00022801"/>
    </source>
</evidence>
<dbReference type="GO" id="GO:0046872">
    <property type="term" value="F:metal ion binding"/>
    <property type="evidence" value="ECO:0007669"/>
    <property type="project" value="UniProtKB-KW"/>
</dbReference>
<dbReference type="CDD" id="cd11010">
    <property type="entry name" value="S1-P1_nuclease"/>
    <property type="match status" value="1"/>
</dbReference>
<dbReference type="PANTHER" id="PTHR33146:SF10">
    <property type="entry name" value="STRAND-SPECIFIC NUCLEASE, PUTATIVE-RELATED"/>
    <property type="match status" value="1"/>
</dbReference>
<sequence>MMKRFVTAFLFTFCCVPGFSWNATGHQLVAQVAYDHLTPEAKKMCALYNKAYNQISSTANFIQAASWLDTIRTKDIHWFDSLHYKDIPFSPDGTMLPPKQEINALWGIKQAITVLSSEKSSLVDKGLSLRILTHLVGDVHQPLHTITRVTKKQPKGDLGGNLFLLAHNPIGDNLHKYWDNGAGILIGKNTPAKLRNKARQLEKRWSCSEADKVIKPQEWIKSSHQLALTRVYTLKQYQVPDKRYQMEAQTITQKQLFFAGCRLANVLNNIATLNPVYPVGIDQIQSKG</sequence>
<evidence type="ECO:0000256" key="1">
    <source>
        <dbReference type="ARBA" id="ARBA00022722"/>
    </source>
</evidence>
<keyword evidence="5" id="KW-1015">Disulfide bond</keyword>
<keyword evidence="3" id="KW-0255">Endonuclease</keyword>
<gene>
    <name evidence="8" type="ORF">Lwor_0703</name>
</gene>
<comment type="caution">
    <text evidence="8">The sequence shown here is derived from an EMBL/GenBank/DDBJ whole genome shotgun (WGS) entry which is preliminary data.</text>
</comment>
<name>A0A0W1AJF7_9GAMM</name>
<dbReference type="GO" id="GO:0003676">
    <property type="term" value="F:nucleic acid binding"/>
    <property type="evidence" value="ECO:0007669"/>
    <property type="project" value="InterPro"/>
</dbReference>
<dbReference type="Gene3D" id="1.10.575.10">
    <property type="entry name" value="P1 Nuclease"/>
    <property type="match status" value="1"/>
</dbReference>
<dbReference type="PATRIC" id="fig|45076.6.peg.771"/>